<comment type="caution">
    <text evidence="1">The sequence shown here is derived from an EMBL/GenBank/DDBJ whole genome shotgun (WGS) entry which is preliminary data.</text>
</comment>
<gene>
    <name evidence="1" type="ORF">J2Z48_002478</name>
</gene>
<keyword evidence="2" id="KW-1185">Reference proteome</keyword>
<dbReference type="RefSeq" id="WP_307253903.1">
    <property type="nucleotide sequence ID" value="NZ_JAUSUV010000010.1"/>
</dbReference>
<sequence length="46" mass="5172">MFERSLRVLPLALAENDGADFSVSSLTHYLSFGQIHAPVYIKYLSN</sequence>
<dbReference type="AlphaFoldDB" id="A0AAJ1WTQ7"/>
<organism evidence="1 2">
    <name type="scientific">Croceifilum oryzae</name>
    <dbReference type="NCBI Taxonomy" id="1553429"/>
    <lineage>
        <taxon>Bacteria</taxon>
        <taxon>Bacillati</taxon>
        <taxon>Bacillota</taxon>
        <taxon>Bacilli</taxon>
        <taxon>Bacillales</taxon>
        <taxon>Thermoactinomycetaceae</taxon>
        <taxon>Croceifilum</taxon>
    </lineage>
</organism>
<proteinExistence type="predicted"/>
<dbReference type="Proteomes" id="UP001238450">
    <property type="component" value="Unassembled WGS sequence"/>
</dbReference>
<evidence type="ECO:0000313" key="1">
    <source>
        <dbReference type="EMBL" id="MDQ0418288.1"/>
    </source>
</evidence>
<protein>
    <submittedName>
        <fullName evidence="1">Uncharacterized protein</fullName>
    </submittedName>
</protein>
<dbReference type="EMBL" id="JAUSUV010000010">
    <property type="protein sequence ID" value="MDQ0418288.1"/>
    <property type="molecule type" value="Genomic_DNA"/>
</dbReference>
<accession>A0AAJ1WTQ7</accession>
<name>A0AAJ1WTQ7_9BACL</name>
<reference evidence="1 2" key="1">
    <citation type="submission" date="2023-07" db="EMBL/GenBank/DDBJ databases">
        <title>Genomic Encyclopedia of Type Strains, Phase IV (KMG-IV): sequencing the most valuable type-strain genomes for metagenomic binning, comparative biology and taxonomic classification.</title>
        <authorList>
            <person name="Goeker M."/>
        </authorList>
    </citation>
    <scope>NUCLEOTIDE SEQUENCE [LARGE SCALE GENOMIC DNA]</scope>
    <source>
        <strain evidence="1 2">DSM 46876</strain>
    </source>
</reference>
<evidence type="ECO:0000313" key="2">
    <source>
        <dbReference type="Proteomes" id="UP001238450"/>
    </source>
</evidence>